<accession>A0ABQ7VB05</accession>
<organism evidence="1 2">
    <name type="scientific">Solanum tuberosum</name>
    <name type="common">Potato</name>
    <dbReference type="NCBI Taxonomy" id="4113"/>
    <lineage>
        <taxon>Eukaryota</taxon>
        <taxon>Viridiplantae</taxon>
        <taxon>Streptophyta</taxon>
        <taxon>Embryophyta</taxon>
        <taxon>Tracheophyta</taxon>
        <taxon>Spermatophyta</taxon>
        <taxon>Magnoliopsida</taxon>
        <taxon>eudicotyledons</taxon>
        <taxon>Gunneridae</taxon>
        <taxon>Pentapetalae</taxon>
        <taxon>asterids</taxon>
        <taxon>lamiids</taxon>
        <taxon>Solanales</taxon>
        <taxon>Solanaceae</taxon>
        <taxon>Solanoideae</taxon>
        <taxon>Solaneae</taxon>
        <taxon>Solanum</taxon>
    </lineage>
</organism>
<reference evidence="1 2" key="1">
    <citation type="journal article" date="2021" name="bioRxiv">
        <title>Chromosome-scale and haplotype-resolved genome assembly of a tetraploid potato cultivar.</title>
        <authorList>
            <person name="Sun H."/>
            <person name="Jiao W.-B."/>
            <person name="Krause K."/>
            <person name="Campoy J.A."/>
            <person name="Goel M."/>
            <person name="Folz-Donahue K."/>
            <person name="Kukat C."/>
            <person name="Huettel B."/>
            <person name="Schneeberger K."/>
        </authorList>
    </citation>
    <scope>NUCLEOTIDE SEQUENCE [LARGE SCALE GENOMIC DNA]</scope>
    <source>
        <strain evidence="1">SolTubOtavaFocal</strain>
        <tissue evidence="1">Leaves</tissue>
    </source>
</reference>
<sequence length="67" mass="7844">MGKGWREKGKQDRIIFQVGEDKQETQKCMLIIKSSPRGDGLVIVKWQRRESKREEVQMGGGWLERVL</sequence>
<comment type="caution">
    <text evidence="1">The sequence shown here is derived from an EMBL/GenBank/DDBJ whole genome shotgun (WGS) entry which is preliminary data.</text>
</comment>
<keyword evidence="2" id="KW-1185">Reference proteome</keyword>
<protein>
    <submittedName>
        <fullName evidence="1">Uncharacterized protein</fullName>
    </submittedName>
</protein>
<evidence type="ECO:0000313" key="1">
    <source>
        <dbReference type="EMBL" id="KAH0760523.1"/>
    </source>
</evidence>
<dbReference type="Proteomes" id="UP000826656">
    <property type="component" value="Unassembled WGS sequence"/>
</dbReference>
<dbReference type="EMBL" id="JAIVGD010000013">
    <property type="protein sequence ID" value="KAH0760523.1"/>
    <property type="molecule type" value="Genomic_DNA"/>
</dbReference>
<gene>
    <name evidence="1" type="ORF">KY290_016596</name>
</gene>
<evidence type="ECO:0000313" key="2">
    <source>
        <dbReference type="Proteomes" id="UP000826656"/>
    </source>
</evidence>
<proteinExistence type="predicted"/>
<name>A0ABQ7VB05_SOLTU</name>